<dbReference type="Gene3D" id="3.40.50.150">
    <property type="entry name" value="Vaccinia Virus protein VP39"/>
    <property type="match status" value="1"/>
</dbReference>
<name>A0A840QAG9_9PSEU</name>
<dbReference type="Proteomes" id="UP000584374">
    <property type="component" value="Unassembled WGS sequence"/>
</dbReference>
<keyword evidence="2" id="KW-0808">Transferase</keyword>
<organism evidence="2 3">
    <name type="scientific">Saccharopolyspora phatthalungensis</name>
    <dbReference type="NCBI Taxonomy" id="664693"/>
    <lineage>
        <taxon>Bacteria</taxon>
        <taxon>Bacillati</taxon>
        <taxon>Actinomycetota</taxon>
        <taxon>Actinomycetes</taxon>
        <taxon>Pseudonocardiales</taxon>
        <taxon>Pseudonocardiaceae</taxon>
        <taxon>Saccharopolyspora</taxon>
    </lineage>
</organism>
<evidence type="ECO:0000259" key="1">
    <source>
        <dbReference type="Pfam" id="PF08241"/>
    </source>
</evidence>
<dbReference type="GO" id="GO:0032259">
    <property type="term" value="P:methylation"/>
    <property type="evidence" value="ECO:0007669"/>
    <property type="project" value="UniProtKB-KW"/>
</dbReference>
<comment type="caution">
    <text evidence="2">The sequence shown here is derived from an EMBL/GenBank/DDBJ whole genome shotgun (WGS) entry which is preliminary data.</text>
</comment>
<reference evidence="2 3" key="1">
    <citation type="submission" date="2020-08" db="EMBL/GenBank/DDBJ databases">
        <title>Sequencing the genomes of 1000 actinobacteria strains.</title>
        <authorList>
            <person name="Klenk H.-P."/>
        </authorList>
    </citation>
    <scope>NUCLEOTIDE SEQUENCE [LARGE SCALE GENOMIC DNA]</scope>
    <source>
        <strain evidence="2 3">DSM 45584</strain>
    </source>
</reference>
<dbReference type="RefSeq" id="WP_184731969.1">
    <property type="nucleotide sequence ID" value="NZ_JACHIW010000002.1"/>
</dbReference>
<evidence type="ECO:0000313" key="2">
    <source>
        <dbReference type="EMBL" id="MBB5159532.1"/>
    </source>
</evidence>
<dbReference type="SUPFAM" id="SSF53335">
    <property type="entry name" value="S-adenosyl-L-methionine-dependent methyltransferases"/>
    <property type="match status" value="1"/>
</dbReference>
<proteinExistence type="predicted"/>
<dbReference type="GO" id="GO:0008757">
    <property type="term" value="F:S-adenosylmethionine-dependent methyltransferase activity"/>
    <property type="evidence" value="ECO:0007669"/>
    <property type="project" value="InterPro"/>
</dbReference>
<feature type="domain" description="Methyltransferase type 11" evidence="1">
    <location>
        <begin position="96"/>
        <end position="187"/>
    </location>
</feature>
<dbReference type="InterPro" id="IPR029063">
    <property type="entry name" value="SAM-dependent_MTases_sf"/>
</dbReference>
<keyword evidence="2" id="KW-0830">Ubiquinone</keyword>
<dbReference type="CDD" id="cd02440">
    <property type="entry name" value="AdoMet_MTases"/>
    <property type="match status" value="1"/>
</dbReference>
<dbReference type="Pfam" id="PF08241">
    <property type="entry name" value="Methyltransf_11"/>
    <property type="match status" value="1"/>
</dbReference>
<keyword evidence="3" id="KW-1185">Reference proteome</keyword>
<dbReference type="InterPro" id="IPR013216">
    <property type="entry name" value="Methyltransf_11"/>
</dbReference>
<accession>A0A840QAG9</accession>
<dbReference type="PANTHER" id="PTHR42912">
    <property type="entry name" value="METHYLTRANSFERASE"/>
    <property type="match status" value="1"/>
</dbReference>
<gene>
    <name evidence="2" type="ORF">BJ970_007131</name>
</gene>
<keyword evidence="2" id="KW-0489">Methyltransferase</keyword>
<protein>
    <submittedName>
        <fullName evidence="2">Ubiquinone/menaquinone biosynthesis C-methylase UbiE</fullName>
    </submittedName>
</protein>
<dbReference type="InterPro" id="IPR050508">
    <property type="entry name" value="Methyltransf_Superfamily"/>
</dbReference>
<evidence type="ECO:0000313" key="3">
    <source>
        <dbReference type="Proteomes" id="UP000584374"/>
    </source>
</evidence>
<dbReference type="EMBL" id="JACHIW010000002">
    <property type="protein sequence ID" value="MBB5159532.1"/>
    <property type="molecule type" value="Genomic_DNA"/>
</dbReference>
<sequence>MQNLRVREMMLGIQGVALLRNAIDGSQEFVDARLREIQSLLDGEPNDPSKAVTELGVSPGYASWATTYDSLPSSVIQTEEPVVHGIIDRLPAGKALDAACGTGRHAAALVARGHDTTGVDQSAEMLAQASAKAPDAEFRTGDLTALPLPDRSVDLTVCSLALTHLADVSAAVREFARVTREGGHVIITDVHPILVILQGGQALFAHGGELAFVRNHFHPVSKYLNAFAAAGLVVESCAEPLFNGLLPPEGHEERIAEAAQAAWAGIPSVLVWHLRVRA</sequence>
<dbReference type="AlphaFoldDB" id="A0A840QAG9"/>